<evidence type="ECO:0000256" key="3">
    <source>
        <dbReference type="ARBA" id="ARBA00004887"/>
    </source>
</evidence>
<dbReference type="InterPro" id="IPR026017">
    <property type="entry name" value="Lumazine-bd_dom"/>
</dbReference>
<dbReference type="NCBIfam" id="TIGR00187">
    <property type="entry name" value="ribE"/>
    <property type="match status" value="1"/>
</dbReference>
<gene>
    <name evidence="12" type="ORF">IPP58_11810</name>
</gene>
<dbReference type="PROSITE" id="PS51177">
    <property type="entry name" value="LUMAZINE_BIND"/>
    <property type="match status" value="2"/>
</dbReference>
<dbReference type="PIRSF" id="PIRSF000498">
    <property type="entry name" value="Riboflavin_syn_A"/>
    <property type="match status" value="1"/>
</dbReference>
<evidence type="ECO:0000256" key="4">
    <source>
        <dbReference type="ARBA" id="ARBA00012827"/>
    </source>
</evidence>
<evidence type="ECO:0000256" key="6">
    <source>
        <dbReference type="ARBA" id="ARBA00022619"/>
    </source>
</evidence>
<dbReference type="Pfam" id="PF00677">
    <property type="entry name" value="Lum_binding"/>
    <property type="match status" value="2"/>
</dbReference>
<feature type="domain" description="Lumazine-binding" evidence="11">
    <location>
        <begin position="98"/>
        <end position="197"/>
    </location>
</feature>
<comment type="pathway">
    <text evidence="3">Cofactor biosynthesis; riboflavin biosynthesis; riboflavin from 2-hydroxy-3-oxobutyl phosphate and 5-amino-6-(D-ribitylamino)uracil: step 2/2.</text>
</comment>
<dbReference type="GO" id="GO:0004746">
    <property type="term" value="F:riboflavin synthase activity"/>
    <property type="evidence" value="ECO:0007669"/>
    <property type="project" value="UniProtKB-UniRule"/>
</dbReference>
<evidence type="ECO:0000313" key="12">
    <source>
        <dbReference type="EMBL" id="MBK9797161.1"/>
    </source>
</evidence>
<dbReference type="EMBL" id="JADKIO010000008">
    <property type="protein sequence ID" value="MBK9797161.1"/>
    <property type="molecule type" value="Genomic_DNA"/>
</dbReference>
<dbReference type="PANTHER" id="PTHR21098">
    <property type="entry name" value="RIBOFLAVIN SYNTHASE ALPHA CHAIN"/>
    <property type="match status" value="1"/>
</dbReference>
<comment type="function">
    <text evidence="2">Catalyzes the dismutation of two molecules of 6,7-dimethyl-8-ribityllumazine, resulting in the formation of riboflavin and 5-amino-6-(D-ribitylamino)uracil.</text>
</comment>
<feature type="domain" description="Lumazine-binding" evidence="11">
    <location>
        <begin position="1"/>
        <end position="97"/>
    </location>
</feature>
<comment type="caution">
    <text evidence="12">The sequence shown here is derived from an EMBL/GenBank/DDBJ whole genome shotgun (WGS) entry which is preliminary data.</text>
</comment>
<feature type="repeat" description="Lumazine-binding" evidence="10">
    <location>
        <begin position="1"/>
        <end position="97"/>
    </location>
</feature>
<comment type="catalytic activity">
    <reaction evidence="1">
        <text>2 6,7-dimethyl-8-(1-D-ribityl)lumazine + H(+) = 5-amino-6-(D-ribitylamino)uracil + riboflavin</text>
        <dbReference type="Rhea" id="RHEA:20772"/>
        <dbReference type="ChEBI" id="CHEBI:15378"/>
        <dbReference type="ChEBI" id="CHEBI:15934"/>
        <dbReference type="ChEBI" id="CHEBI:57986"/>
        <dbReference type="ChEBI" id="CHEBI:58201"/>
        <dbReference type="EC" id="2.5.1.9"/>
    </reaction>
</comment>
<protein>
    <recommendedName>
        <fullName evidence="5 9">Riboflavin synthase</fullName>
        <ecNumber evidence="4 9">2.5.1.9</ecNumber>
    </recommendedName>
</protein>
<evidence type="ECO:0000256" key="2">
    <source>
        <dbReference type="ARBA" id="ARBA00002803"/>
    </source>
</evidence>
<keyword evidence="8" id="KW-0677">Repeat</keyword>
<dbReference type="InterPro" id="IPR001783">
    <property type="entry name" value="Lumazine-bd"/>
</dbReference>
<reference evidence="12" key="1">
    <citation type="submission" date="2020-10" db="EMBL/GenBank/DDBJ databases">
        <title>Connecting structure to function with the recovery of over 1000 high-quality activated sludge metagenome-assembled genomes encoding full-length rRNA genes using long-read sequencing.</title>
        <authorList>
            <person name="Singleton C.M."/>
            <person name="Petriglieri F."/>
            <person name="Kristensen J.M."/>
            <person name="Kirkegaard R.H."/>
            <person name="Michaelsen T.Y."/>
            <person name="Andersen M.H."/>
            <person name="Karst S.M."/>
            <person name="Dueholm M.S."/>
            <person name="Nielsen P.H."/>
            <person name="Albertsen M."/>
        </authorList>
    </citation>
    <scope>NUCLEOTIDE SEQUENCE</scope>
    <source>
        <strain evidence="12">Skiv_18-Q3-R9-52_MAXAC.067</strain>
    </source>
</reference>
<evidence type="ECO:0000256" key="7">
    <source>
        <dbReference type="ARBA" id="ARBA00022679"/>
    </source>
</evidence>
<dbReference type="InterPro" id="IPR017938">
    <property type="entry name" value="Riboflavin_synthase-like_b-brl"/>
</dbReference>
<dbReference type="PANTHER" id="PTHR21098:SF12">
    <property type="entry name" value="RIBOFLAVIN SYNTHASE"/>
    <property type="match status" value="1"/>
</dbReference>
<evidence type="ECO:0000313" key="13">
    <source>
        <dbReference type="Proteomes" id="UP000886657"/>
    </source>
</evidence>
<dbReference type="EC" id="2.5.1.9" evidence="4 9"/>
<dbReference type="AlphaFoldDB" id="A0A9D7XHA5"/>
<dbReference type="InterPro" id="IPR023366">
    <property type="entry name" value="ATP_synth_asu-like_sf"/>
</dbReference>
<name>A0A9D7XHA5_9BACT</name>
<evidence type="ECO:0000259" key="11">
    <source>
        <dbReference type="PROSITE" id="PS51177"/>
    </source>
</evidence>
<dbReference type="CDD" id="cd00402">
    <property type="entry name" value="Riboflavin_synthase_like"/>
    <property type="match status" value="1"/>
</dbReference>
<keyword evidence="7 12" id="KW-0808">Transferase</keyword>
<dbReference type="Proteomes" id="UP000886657">
    <property type="component" value="Unassembled WGS sequence"/>
</dbReference>
<dbReference type="GO" id="GO:0009231">
    <property type="term" value="P:riboflavin biosynthetic process"/>
    <property type="evidence" value="ECO:0007669"/>
    <property type="project" value="UniProtKB-KW"/>
</dbReference>
<dbReference type="SUPFAM" id="SSF63380">
    <property type="entry name" value="Riboflavin synthase domain-like"/>
    <property type="match status" value="2"/>
</dbReference>
<proteinExistence type="predicted"/>
<accession>A0A9D7XHA5</accession>
<sequence length="216" mass="22633">MFTGLIRQLGTLEGRSSRPGGARLRIAATAELLARAERGASIAVNGACLTSVAVDARSWDAELSEESLERTTLGRLALGATLHLEPALRVGDPLDGHLVSGHIDGMGQLVARPQGQGGVDEGIWRFSMPAALAPMTAPKGSIAVDGISLTVVDCGPDWFTVALIPETVKHTALHGMRPGDAVNLEADPIGRFVARSLALRGSDEKLARFVQGGWKA</sequence>
<keyword evidence="6" id="KW-0686">Riboflavin biosynthesis</keyword>
<evidence type="ECO:0000256" key="9">
    <source>
        <dbReference type="NCBIfam" id="TIGR00187"/>
    </source>
</evidence>
<evidence type="ECO:0000256" key="1">
    <source>
        <dbReference type="ARBA" id="ARBA00000968"/>
    </source>
</evidence>
<feature type="repeat" description="Lumazine-binding" evidence="10">
    <location>
        <begin position="98"/>
        <end position="197"/>
    </location>
</feature>
<evidence type="ECO:0000256" key="8">
    <source>
        <dbReference type="ARBA" id="ARBA00022737"/>
    </source>
</evidence>
<evidence type="ECO:0000256" key="5">
    <source>
        <dbReference type="ARBA" id="ARBA00013950"/>
    </source>
</evidence>
<dbReference type="NCBIfam" id="NF006767">
    <property type="entry name" value="PRK09289.1"/>
    <property type="match status" value="1"/>
</dbReference>
<organism evidence="12 13">
    <name type="scientific">Candidatus Geothrix skivensis</name>
    <dbReference type="NCBI Taxonomy" id="2954439"/>
    <lineage>
        <taxon>Bacteria</taxon>
        <taxon>Pseudomonadati</taxon>
        <taxon>Acidobacteriota</taxon>
        <taxon>Holophagae</taxon>
        <taxon>Holophagales</taxon>
        <taxon>Holophagaceae</taxon>
        <taxon>Geothrix</taxon>
    </lineage>
</organism>
<evidence type="ECO:0000256" key="10">
    <source>
        <dbReference type="PROSITE-ProRule" id="PRU00524"/>
    </source>
</evidence>
<dbReference type="Gene3D" id="2.40.30.20">
    <property type="match status" value="2"/>
</dbReference>